<dbReference type="GO" id="GO:0005886">
    <property type="term" value="C:plasma membrane"/>
    <property type="evidence" value="ECO:0007669"/>
    <property type="project" value="TreeGrafter"/>
</dbReference>
<comment type="caution">
    <text evidence="2">The sequence shown here is derived from an EMBL/GenBank/DDBJ whole genome shotgun (WGS) entry which is preliminary data.</text>
</comment>
<name>A0A415LZI8_BACT4</name>
<evidence type="ECO:0000313" key="2">
    <source>
        <dbReference type="EMBL" id="RHL57912.1"/>
    </source>
</evidence>
<dbReference type="GO" id="GO:0004713">
    <property type="term" value="F:protein tyrosine kinase activity"/>
    <property type="evidence" value="ECO:0007669"/>
    <property type="project" value="TreeGrafter"/>
</dbReference>
<proteinExistence type="predicted"/>
<keyword evidence="1" id="KW-0812">Transmembrane</keyword>
<accession>A0A415LZI8</accession>
<dbReference type="AlphaFoldDB" id="A0A415LZI8"/>
<feature type="transmembrane region" description="Helical" evidence="1">
    <location>
        <begin position="480"/>
        <end position="502"/>
    </location>
</feature>
<evidence type="ECO:0000313" key="3">
    <source>
        <dbReference type="Proteomes" id="UP000283616"/>
    </source>
</evidence>
<feature type="transmembrane region" description="Helical" evidence="1">
    <location>
        <begin position="12"/>
        <end position="32"/>
    </location>
</feature>
<reference evidence="2 3" key="1">
    <citation type="submission" date="2018-08" db="EMBL/GenBank/DDBJ databases">
        <title>A genome reference for cultivated species of the human gut microbiota.</title>
        <authorList>
            <person name="Zou Y."/>
            <person name="Xue W."/>
            <person name="Luo G."/>
        </authorList>
    </citation>
    <scope>NUCLEOTIDE SEQUENCE [LARGE SCALE GENOMIC DNA]</scope>
    <source>
        <strain evidence="2 3">AF37-12</strain>
    </source>
</reference>
<organism evidence="2 3">
    <name type="scientific">Bacteroides thetaiotaomicron</name>
    <dbReference type="NCBI Taxonomy" id="818"/>
    <lineage>
        <taxon>Bacteria</taxon>
        <taxon>Pseudomonadati</taxon>
        <taxon>Bacteroidota</taxon>
        <taxon>Bacteroidia</taxon>
        <taxon>Bacteroidales</taxon>
        <taxon>Bacteroidaceae</taxon>
        <taxon>Bacteroides</taxon>
    </lineage>
</organism>
<keyword evidence="1" id="KW-0472">Membrane</keyword>
<protein>
    <recommendedName>
        <fullName evidence="4">Transmembrane protein</fullName>
    </recommendedName>
</protein>
<evidence type="ECO:0008006" key="4">
    <source>
        <dbReference type="Google" id="ProtNLM"/>
    </source>
</evidence>
<dbReference type="EMBL" id="QROV01000015">
    <property type="protein sequence ID" value="RHL57912.1"/>
    <property type="molecule type" value="Genomic_DNA"/>
</dbReference>
<evidence type="ECO:0000256" key="1">
    <source>
        <dbReference type="SAM" id="Phobius"/>
    </source>
</evidence>
<dbReference type="InterPro" id="IPR050445">
    <property type="entry name" value="Bact_polysacc_biosynth/exp"/>
</dbReference>
<keyword evidence="1" id="KW-1133">Transmembrane helix</keyword>
<gene>
    <name evidence="2" type="ORF">DW011_14000</name>
</gene>
<dbReference type="PANTHER" id="PTHR32309">
    <property type="entry name" value="TYROSINE-PROTEIN KINASE"/>
    <property type="match status" value="1"/>
</dbReference>
<sequence>MEYILYISRFLYRIRWWLFIGTGIITFTTYYLGKRMLGKTYYVEATLYTGAASGYDIEGGNRKVDWATAQNTMDNLISIIKAESTLQRVSMRLYARSLMKGNPSEDNEYITAYNYNRIYNHLKNSPNGKEILALIDKSSEDKTVENFFRYLQPTRSNYLYGVFYFNLHHYSFNDLKSIQVSRKGNSDLISVNYMTDDPGIAYNTIEILTKEFVNEYRSIRYGETDNVIKYFKGELGRIGKELRINEDSLTRYNVEKRIINYYDETKEIAAIDKEFELREQDVLIDYNSARAMLSELERHMDSNAKQVINNLQFLDKLNEASSLTGKISEMETLSGDTLTEGKSLQDYKKRLEKTRHELSELSNKYVAHNYTKEGVSKNNIIEQWLDVTLKLEKAKSDLLIVQESRRSLDKRYRFFAPVGSTIKRKERNINFIEQNYLSVLKSYNDALMRRKNLEMTSAALKVLNAPAYPISPIPSSLKKIVMGACAGSFLFILGFFLILELLDRTLRDSIRTRRLVGLPMLGAFPKESILEYRGYGKECEKIATKQLSSNILRFCQQKKDGFPYIINFISTEAGEGKSHVIQELNGYWESIGLKVRTLVWGRDFNILSREYNLAKSIADLYTFNEEDIIIVEYPNLRDANIPPELLQEANLNVLIARADRGWKETDKLLVEKLQQQVAQIPLYVYLTCASRNVVEDYTGMLPPYTLRRKVLYRLSQLALTESIVTLISKKKPFVATDDKDEDDD</sequence>
<dbReference type="PANTHER" id="PTHR32309:SF13">
    <property type="entry name" value="FERRIC ENTEROBACTIN TRANSPORT PROTEIN FEPE"/>
    <property type="match status" value="1"/>
</dbReference>
<dbReference type="Proteomes" id="UP000283616">
    <property type="component" value="Unassembled WGS sequence"/>
</dbReference>
<dbReference type="RefSeq" id="WP_022471095.1">
    <property type="nucleotide sequence ID" value="NZ_CP134821.1"/>
</dbReference>